<dbReference type="Proteomes" id="UP000017048">
    <property type="component" value="Unassembled WGS sequence"/>
</dbReference>
<protein>
    <recommendedName>
        <fullName evidence="3">Lipoprotein</fullName>
    </recommendedName>
</protein>
<comment type="caution">
    <text evidence="1">The sequence shown here is derived from an EMBL/GenBank/DDBJ whole genome shotgun (WGS) entry which is preliminary data.</text>
</comment>
<dbReference type="AlphaFoldDB" id="U5EJ32"/>
<dbReference type="eggNOG" id="ENOG50323NX">
    <property type="taxonomic scope" value="Bacteria"/>
</dbReference>
<dbReference type="STRING" id="1824.SAMN05444423_104360"/>
<name>U5EJ32_NOCAS</name>
<evidence type="ECO:0000313" key="1">
    <source>
        <dbReference type="EMBL" id="GAD87285.1"/>
    </source>
</evidence>
<accession>U5EJ32</accession>
<evidence type="ECO:0008006" key="3">
    <source>
        <dbReference type="Google" id="ProtNLM"/>
    </source>
</evidence>
<dbReference type="PROSITE" id="PS51257">
    <property type="entry name" value="PROKAR_LIPOPROTEIN"/>
    <property type="match status" value="1"/>
</dbReference>
<dbReference type="GeneID" id="91515994"/>
<gene>
    <name evidence="1" type="ORF">NCAST_34_04150</name>
</gene>
<proteinExistence type="predicted"/>
<organism evidence="1 2">
    <name type="scientific">Nocardia asteroides NBRC 15531</name>
    <dbReference type="NCBI Taxonomy" id="1110697"/>
    <lineage>
        <taxon>Bacteria</taxon>
        <taxon>Bacillati</taxon>
        <taxon>Actinomycetota</taxon>
        <taxon>Actinomycetes</taxon>
        <taxon>Mycobacteriales</taxon>
        <taxon>Nocardiaceae</taxon>
        <taxon>Nocardia</taxon>
    </lineage>
</organism>
<dbReference type="RefSeq" id="WP_019045882.1">
    <property type="nucleotide sequence ID" value="NZ_BAFO02000034.1"/>
</dbReference>
<dbReference type="OrthoDB" id="4566585at2"/>
<evidence type="ECO:0000313" key="2">
    <source>
        <dbReference type="Proteomes" id="UP000017048"/>
    </source>
</evidence>
<sequence>MTRPTGAARLLPLLVAVMASTLAGCSGWIYEGPSNQDIEDTTGLTVAEAKPLVAQHFTLIWPEPTTVELGNVRLGNGCRNDPNSLRAVGPPWTPYYEKTKIDPTPEFIDRALANLEAMTAHGFTPVPDPVPGDDPVNRSYEDSRGFSVAVQRHQTSRETRFTLTAASPCAAE</sequence>
<keyword evidence="2" id="KW-1185">Reference proteome</keyword>
<dbReference type="EMBL" id="BAFO02000034">
    <property type="protein sequence ID" value="GAD87285.1"/>
    <property type="molecule type" value="Genomic_DNA"/>
</dbReference>
<reference evidence="1 2" key="1">
    <citation type="journal article" date="2014" name="BMC Genomics">
        <title>Genome based analysis of type-I polyketide synthase and nonribosomal peptide synthetase gene clusters in seven strains of five representative Nocardia species.</title>
        <authorList>
            <person name="Komaki H."/>
            <person name="Ichikawa N."/>
            <person name="Hosoyama A."/>
            <person name="Takahashi-Nakaguchi A."/>
            <person name="Matsuzawa T."/>
            <person name="Suzuki K."/>
            <person name="Fujita N."/>
            <person name="Gonoi T."/>
        </authorList>
    </citation>
    <scope>NUCLEOTIDE SEQUENCE [LARGE SCALE GENOMIC DNA]</scope>
    <source>
        <strain evidence="1 2">NBRC 15531</strain>
    </source>
</reference>